<dbReference type="STRING" id="2018661.A0A2A2L5R8"/>
<feature type="domain" description="Dynein heavy chain region D6 P-loop" evidence="1">
    <location>
        <begin position="1"/>
        <end position="75"/>
    </location>
</feature>
<dbReference type="GO" id="GO:0007018">
    <property type="term" value="P:microtubule-based movement"/>
    <property type="evidence" value="ECO:0007669"/>
    <property type="project" value="InterPro"/>
</dbReference>
<organism evidence="3 4">
    <name type="scientific">Diploscapter pachys</name>
    <dbReference type="NCBI Taxonomy" id="2018661"/>
    <lineage>
        <taxon>Eukaryota</taxon>
        <taxon>Metazoa</taxon>
        <taxon>Ecdysozoa</taxon>
        <taxon>Nematoda</taxon>
        <taxon>Chromadorea</taxon>
        <taxon>Rhabditida</taxon>
        <taxon>Rhabditina</taxon>
        <taxon>Rhabditomorpha</taxon>
        <taxon>Rhabditoidea</taxon>
        <taxon>Rhabditidae</taxon>
        <taxon>Diploscapter</taxon>
    </lineage>
</organism>
<dbReference type="GO" id="GO:0045505">
    <property type="term" value="F:dynein intermediate chain binding"/>
    <property type="evidence" value="ECO:0007669"/>
    <property type="project" value="InterPro"/>
</dbReference>
<protein>
    <recommendedName>
        <fullName evidence="5">Dynein heavy chain region D6 P-loop domain-containing protein</fullName>
    </recommendedName>
</protein>
<gene>
    <name evidence="3" type="ORF">WR25_18205</name>
</gene>
<dbReference type="InterPro" id="IPR026983">
    <property type="entry name" value="DHC"/>
</dbReference>
<dbReference type="InterPro" id="IPR004273">
    <property type="entry name" value="Dynein_heavy_D6_P-loop"/>
</dbReference>
<dbReference type="Proteomes" id="UP000218231">
    <property type="component" value="Unassembled WGS sequence"/>
</dbReference>
<evidence type="ECO:0000259" key="1">
    <source>
        <dbReference type="Pfam" id="PF03028"/>
    </source>
</evidence>
<reference evidence="3 4" key="1">
    <citation type="journal article" date="2017" name="Curr. Biol.">
        <title>Genome architecture and evolution of a unichromosomal asexual nematode.</title>
        <authorList>
            <person name="Fradin H."/>
            <person name="Zegar C."/>
            <person name="Gutwein M."/>
            <person name="Lucas J."/>
            <person name="Kovtun M."/>
            <person name="Corcoran D."/>
            <person name="Baugh L.R."/>
            <person name="Kiontke K."/>
            <person name="Gunsalus K."/>
            <person name="Fitch D.H."/>
            <person name="Piano F."/>
        </authorList>
    </citation>
    <scope>NUCLEOTIDE SEQUENCE [LARGE SCALE GENOMIC DNA]</scope>
    <source>
        <strain evidence="3">PF1309</strain>
    </source>
</reference>
<dbReference type="InterPro" id="IPR042219">
    <property type="entry name" value="AAA_lid_11_sf"/>
</dbReference>
<dbReference type="PANTHER" id="PTHR45703">
    <property type="entry name" value="DYNEIN HEAVY CHAIN"/>
    <property type="match status" value="1"/>
</dbReference>
<dbReference type="Pfam" id="PF03028">
    <property type="entry name" value="Dynein_heavy"/>
    <property type="match status" value="1"/>
</dbReference>
<dbReference type="GO" id="GO:0030286">
    <property type="term" value="C:dynein complex"/>
    <property type="evidence" value="ECO:0007669"/>
    <property type="project" value="InterPro"/>
</dbReference>
<dbReference type="GO" id="GO:0008569">
    <property type="term" value="F:minus-end-directed microtubule motor activity"/>
    <property type="evidence" value="ECO:0007669"/>
    <property type="project" value="InterPro"/>
</dbReference>
<dbReference type="Gene3D" id="1.10.8.720">
    <property type="entry name" value="Region D6 of dynein motor"/>
    <property type="match status" value="1"/>
</dbReference>
<dbReference type="EMBL" id="LIAE01007158">
    <property type="protein sequence ID" value="PAV81529.1"/>
    <property type="molecule type" value="Genomic_DNA"/>
</dbReference>
<comment type="caution">
    <text evidence="3">The sequence shown here is derived from an EMBL/GenBank/DDBJ whole genome shotgun (WGS) entry which is preliminary data.</text>
</comment>
<dbReference type="Gene3D" id="3.40.50.300">
    <property type="entry name" value="P-loop containing nucleotide triphosphate hydrolases"/>
    <property type="match status" value="1"/>
</dbReference>
<keyword evidence="4" id="KW-1185">Reference proteome</keyword>
<dbReference type="GO" id="GO:0051959">
    <property type="term" value="F:dynein light intermediate chain binding"/>
    <property type="evidence" value="ECO:0007669"/>
    <property type="project" value="InterPro"/>
</dbReference>
<proteinExistence type="predicted"/>
<accession>A0A2A2L5R8</accession>
<dbReference type="AlphaFoldDB" id="A0A2A2L5R8"/>
<dbReference type="InterPro" id="IPR027417">
    <property type="entry name" value="P-loop_NTPase"/>
</dbReference>
<evidence type="ECO:0000313" key="4">
    <source>
        <dbReference type="Proteomes" id="UP000218231"/>
    </source>
</evidence>
<dbReference type="InterPro" id="IPR041658">
    <property type="entry name" value="AAA_lid_11"/>
</dbReference>
<feature type="domain" description="Dynein heavy chain AAA lid" evidence="2">
    <location>
        <begin position="104"/>
        <end position="239"/>
    </location>
</feature>
<sequence length="261" mass="29578">MGQGQETAAAEAIRRATAEGFWLCLGNVHLMLSIVPVIQKELALAQIHKDFRLWLTAEADNHFSPIMLQQCMKVTFEPPPGIKNNMLRTYGQIEEAKRTALTCQSIFVLAWMHALLQERRTYIPQAWTKFYEFSNADVRVARVLIEQLTGQGDTDWEFIRGLLQFVIYGGRIESQFDSNVLVSYLNTLFNGQKITGQRGQQVASGIEIITADNIKEFVNHTAKSIPDEDEPALFGLPANIRFSWQLTEAEETVARMRNGDL</sequence>
<dbReference type="Pfam" id="PF18198">
    <property type="entry name" value="AAA_lid_11"/>
    <property type="match status" value="1"/>
</dbReference>
<evidence type="ECO:0008006" key="5">
    <source>
        <dbReference type="Google" id="ProtNLM"/>
    </source>
</evidence>
<dbReference type="OrthoDB" id="5593012at2759"/>
<name>A0A2A2L5R8_9BILA</name>
<evidence type="ECO:0000259" key="2">
    <source>
        <dbReference type="Pfam" id="PF18198"/>
    </source>
</evidence>
<evidence type="ECO:0000313" key="3">
    <source>
        <dbReference type="EMBL" id="PAV81529.1"/>
    </source>
</evidence>
<dbReference type="PANTHER" id="PTHR45703:SF22">
    <property type="entry name" value="DYNEIN CYTOPLASMIC 2 HEAVY CHAIN 1"/>
    <property type="match status" value="1"/>
</dbReference>